<evidence type="ECO:0000313" key="2">
    <source>
        <dbReference type="EMBL" id="VYU70137.1"/>
    </source>
</evidence>
<protein>
    <submittedName>
        <fullName evidence="2">Phage late control gene D protein (GPD)</fullName>
    </submittedName>
</protein>
<dbReference type="Gene3D" id="3.55.50.10">
    <property type="entry name" value="Baseplate protein-like domains"/>
    <property type="match status" value="1"/>
</dbReference>
<proteinExistence type="predicted"/>
<feature type="compositionally biased region" description="Basic residues" evidence="1">
    <location>
        <begin position="240"/>
        <end position="272"/>
    </location>
</feature>
<dbReference type="SUPFAM" id="SSF69279">
    <property type="entry name" value="Phage tail proteins"/>
    <property type="match status" value="1"/>
</dbReference>
<sequence>MMTGMDIQAGAKIAPAFMLKLDNDDITQDFSDRLISLTMTDNRGFEADQLDIELDDTDGQIAMPPRGATLTLWLGWQDSALIKKGTFTVDEIEHRGAPDTLTIRGRSADFRGSLNSRREQSWHDTTLGQIVETIAARNKLTASVADTLKAVAVPHIDQSQESDAVFLSRLADRNGAAVSVKAGKLLFLKAGSGKTASGKPIPQMTLERGDGDRHQFAIADREAYTGVTAKWLHTKDPKPQKQKVKLKRKPKEKHLRALQHPKAPKAPAKTKAKKEQEAREGEYMAGEADNVLELTTIYATKAQAMRAAQAKWDKLQRGVAEFSISLAIGRADLFPETPIAVKGFKRIIDDQAWIISRVVHNLNGSGYTTGLELEVKVADVEYESEELTQ</sequence>
<name>A0A6N3GYZ5_ENTAG</name>
<dbReference type="PANTHER" id="PTHR35862:SF3">
    <property type="entry name" value="FELS-2 PROPHAGE PROTEIN"/>
    <property type="match status" value="1"/>
</dbReference>
<organism evidence="2">
    <name type="scientific">Enterobacter agglomerans</name>
    <name type="common">Erwinia herbicola</name>
    <name type="synonym">Pantoea agglomerans</name>
    <dbReference type="NCBI Taxonomy" id="549"/>
    <lineage>
        <taxon>Bacteria</taxon>
        <taxon>Pseudomonadati</taxon>
        <taxon>Pseudomonadota</taxon>
        <taxon>Gammaproteobacteria</taxon>
        <taxon>Enterobacterales</taxon>
        <taxon>Erwiniaceae</taxon>
        <taxon>Pantoea</taxon>
        <taxon>Pantoea agglomerans group</taxon>
    </lineage>
</organism>
<dbReference type="AlphaFoldDB" id="A0A6N3GYZ5"/>
<dbReference type="InterPro" id="IPR052726">
    <property type="entry name" value="Phage_Baseplate_Hub"/>
</dbReference>
<evidence type="ECO:0000256" key="1">
    <source>
        <dbReference type="SAM" id="MobiDB-lite"/>
    </source>
</evidence>
<gene>
    <name evidence="2" type="ORF">PALFYP105_00708</name>
</gene>
<accession>A0A6N3GYZ5</accession>
<feature type="compositionally biased region" description="Basic and acidic residues" evidence="1">
    <location>
        <begin position="273"/>
        <end position="282"/>
    </location>
</feature>
<dbReference type="EMBL" id="CACRUS010000028">
    <property type="protein sequence ID" value="VYU70137.1"/>
    <property type="molecule type" value="Genomic_DNA"/>
</dbReference>
<dbReference type="Pfam" id="PF05954">
    <property type="entry name" value="Phage_GPD"/>
    <property type="match status" value="1"/>
</dbReference>
<reference evidence="2" key="1">
    <citation type="submission" date="2019-11" db="EMBL/GenBank/DDBJ databases">
        <authorList>
            <person name="Feng L."/>
        </authorList>
    </citation>
    <scope>NUCLEOTIDE SEQUENCE</scope>
    <source>
        <strain evidence="2">PagglomeransLFYP105</strain>
    </source>
</reference>
<dbReference type="PANTHER" id="PTHR35862">
    <property type="entry name" value="FELS-2 PROPHAGE PROTEIN"/>
    <property type="match status" value="1"/>
</dbReference>
<feature type="region of interest" description="Disordered" evidence="1">
    <location>
        <begin position="235"/>
        <end position="282"/>
    </location>
</feature>